<dbReference type="AlphaFoldDB" id="A0A1D9LIN0"/>
<evidence type="ECO:0000313" key="2">
    <source>
        <dbReference type="EMBL" id="AOZ51112.1"/>
    </source>
</evidence>
<accession>A0A1D9LIN0</accession>
<feature type="transmembrane region" description="Helical" evidence="1">
    <location>
        <begin position="66"/>
        <end position="87"/>
    </location>
</feature>
<dbReference type="GeneID" id="68842444"/>
<gene>
    <name evidence="2" type="ORF">BKX93_14645</name>
</gene>
<dbReference type="EMBL" id="CP017707">
    <property type="protein sequence ID" value="AOZ51112.1"/>
    <property type="molecule type" value="Genomic_DNA"/>
</dbReference>
<feature type="transmembrane region" description="Helical" evidence="1">
    <location>
        <begin position="6"/>
        <end position="27"/>
    </location>
</feature>
<dbReference type="RefSeq" id="WP_046156080.1">
    <property type="nucleotide sequence ID" value="NZ_CP017707.1"/>
</dbReference>
<sequence>MSTPSSEWIPAAALLGLYLGSLLYSLFQGWHQRRLYWLGCALLLVGGLLMMLLAEPAATDSGEMPPGFGLGVWVAGLGILATTAGALTRRWRARRG</sequence>
<dbReference type="Proteomes" id="UP000178776">
    <property type="component" value="Chromosome"/>
</dbReference>
<evidence type="ECO:0000313" key="3">
    <source>
        <dbReference type="Proteomes" id="UP000178776"/>
    </source>
</evidence>
<keyword evidence="1" id="KW-1133">Transmembrane helix</keyword>
<reference evidence="2 3" key="1">
    <citation type="submission" date="2016-10" db="EMBL/GenBank/DDBJ databases">
        <title>Chromobacterium muskegensis sp. nov., an insecticidal bacterium isolated from Sphagnum bogs.</title>
        <authorList>
            <person name="Sparks M.E."/>
            <person name="Blackburn M.B."/>
            <person name="Gundersen-Rindal D.E."/>
            <person name="Mitchell A."/>
            <person name="Farrar R."/>
            <person name="Kuhar D."/>
        </authorList>
    </citation>
    <scope>NUCLEOTIDE SEQUENCE [LARGE SCALE GENOMIC DNA]</scope>
    <source>
        <strain evidence="2 3">21-1</strain>
    </source>
</reference>
<keyword evidence="1" id="KW-0472">Membrane</keyword>
<keyword evidence="1" id="KW-0812">Transmembrane</keyword>
<dbReference type="STRING" id="1108595.BKX93_14645"/>
<protein>
    <submittedName>
        <fullName evidence="2">Uncharacterized protein</fullName>
    </submittedName>
</protein>
<evidence type="ECO:0000256" key="1">
    <source>
        <dbReference type="SAM" id="Phobius"/>
    </source>
</evidence>
<dbReference type="KEGG" id="cvc:BKX93_14645"/>
<organism evidence="2 3">
    <name type="scientific">Chromobacterium vaccinii</name>
    <dbReference type="NCBI Taxonomy" id="1108595"/>
    <lineage>
        <taxon>Bacteria</taxon>
        <taxon>Pseudomonadati</taxon>
        <taxon>Pseudomonadota</taxon>
        <taxon>Betaproteobacteria</taxon>
        <taxon>Neisseriales</taxon>
        <taxon>Chromobacteriaceae</taxon>
        <taxon>Chromobacterium</taxon>
    </lineage>
</organism>
<feature type="transmembrane region" description="Helical" evidence="1">
    <location>
        <begin position="34"/>
        <end position="54"/>
    </location>
</feature>
<proteinExistence type="predicted"/>
<name>A0A1D9LIN0_9NEIS</name>